<comment type="similarity">
    <text evidence="11">Belongs to the phosphatidylserine decarboxylase family. PSD-B subfamily. Eukaryotic type II sub-subfamily.</text>
</comment>
<feature type="chain" id="PRO_5023324610" description="Phosphatidylserine decarboxylase 2 alpha chain" evidence="11">
    <location>
        <begin position="1138"/>
        <end position="1236"/>
    </location>
</feature>
<feature type="active site" description="Charge relay system; for autoendoproteolytic cleavage activity" evidence="11">
    <location>
        <position position="1138"/>
    </location>
</feature>
<dbReference type="GO" id="GO:0016540">
    <property type="term" value="P:protein autoprocessing"/>
    <property type="evidence" value="ECO:0007669"/>
    <property type="project" value="UniProtKB-UniRule"/>
</dbReference>
<dbReference type="SUPFAM" id="SSF49562">
    <property type="entry name" value="C2 domain (Calcium/lipid-binding domain, CaLB)"/>
    <property type="match status" value="1"/>
</dbReference>
<keyword evidence="2 11" id="KW-0444">Lipid biosynthesis</keyword>
<evidence type="ECO:0000256" key="3">
    <source>
        <dbReference type="ARBA" id="ARBA00022793"/>
    </source>
</evidence>
<dbReference type="HAMAP" id="MF_00663">
    <property type="entry name" value="PS_decarb_PSD_B_type2"/>
    <property type="match status" value="1"/>
</dbReference>
<dbReference type="InterPro" id="IPR033179">
    <property type="entry name" value="PSD_type2_pro"/>
</dbReference>
<accession>A0A0W0CKP4</accession>
<evidence type="ECO:0000256" key="8">
    <source>
        <dbReference type="ARBA" id="ARBA00023239"/>
    </source>
</evidence>
<evidence type="ECO:0000256" key="10">
    <source>
        <dbReference type="ARBA" id="ARBA00023317"/>
    </source>
</evidence>
<dbReference type="PANTHER" id="PTHR10067">
    <property type="entry name" value="PHOSPHATIDYLSERINE DECARBOXYLASE"/>
    <property type="match status" value="1"/>
</dbReference>
<evidence type="ECO:0000256" key="9">
    <source>
        <dbReference type="ARBA" id="ARBA00023264"/>
    </source>
</evidence>
<reference evidence="14 15" key="1">
    <citation type="submission" date="2015-10" db="EMBL/GenBank/DDBJ databases">
        <title>Draft genomes sequences of Candida glabrata isolates 1A, 1B, 2A, 2B, 3A and 3B.</title>
        <authorList>
            <person name="Haavelsrud O.E."/>
            <person name="Gaustad P."/>
        </authorList>
    </citation>
    <scope>NUCLEOTIDE SEQUENCE [LARGE SCALE GENOMIC DNA]</scope>
    <source>
        <strain evidence="14">910700640</strain>
    </source>
</reference>
<dbReference type="NCBIfam" id="TIGR00163">
    <property type="entry name" value="PS_decarb"/>
    <property type="match status" value="1"/>
</dbReference>
<evidence type="ECO:0000256" key="11">
    <source>
        <dbReference type="HAMAP-Rule" id="MF_03209"/>
    </source>
</evidence>
<comment type="PTM">
    <text evidence="11">Is synthesized initially as an inactive proenzyme. Formation of the active enzyme involves a self-maturation process in which the active site pyruvoyl group is generated from an internal serine residue via an autocatalytic post-translational modification. Two non-identical subunits are generated from the proenzyme in this reaction, and the pyruvate is formed at the N-terminus of the alpha chain, which is derived from the carboxyl end of the proenzyme. The autoendoproteolytic cleavage occurs by a canonical serine protease mechanism, in which the side chain hydroxyl group of the serine supplies its oxygen atom to form the C-terminus of the beta chain, while the remainder of the serine residue undergoes an oxidative deamination to produce ammonia and the pyruvoyl prosthetic group on the alpha chain. During this reaction, the Ser that is part of the protease active site of the proenzyme becomes the pyruvoyl prosthetic group, which constitutes an essential element of the active site of the mature decarboxylase.</text>
</comment>
<evidence type="ECO:0000256" key="1">
    <source>
        <dbReference type="ARBA" id="ARBA00005189"/>
    </source>
</evidence>
<feature type="active site" description="Charge relay system; for autoendoproteolytic cleavage activity" evidence="11">
    <location>
        <position position="994"/>
    </location>
</feature>
<keyword evidence="5 11" id="KW-0472">Membrane</keyword>
<dbReference type="SMART" id="SM00239">
    <property type="entry name" value="C2"/>
    <property type="match status" value="2"/>
</dbReference>
<dbReference type="Proteomes" id="UP000054886">
    <property type="component" value="Unassembled WGS sequence"/>
</dbReference>
<evidence type="ECO:0000259" key="13">
    <source>
        <dbReference type="PROSITE" id="PS50004"/>
    </source>
</evidence>
<feature type="active site" description="Charge relay system; for autoendoproteolytic cleavage activity" evidence="11">
    <location>
        <position position="1051"/>
    </location>
</feature>
<evidence type="ECO:0000256" key="6">
    <source>
        <dbReference type="ARBA" id="ARBA00023145"/>
    </source>
</evidence>
<keyword evidence="11" id="KW-0967">Endosome</keyword>
<keyword evidence="7 11" id="KW-0594">Phospholipid biosynthesis</keyword>
<sequence length="1236" mass="141107">MRLMGIGKRKRRGEKEDRMRNGLFLEVHLVGTKKIELFQRFQCCPTCFVTTNTFFVKRSSRLKNSNTRWNQIVKLKLPARPVSPYVDLVVYDCISSKHSHGVNDESDLNSGSEVENKRKRGYSSSSALTPYSRTNLSVSGESISDASIYGNSTAEGTRSNVTSKNLPYLTIDNNKSSTTAHRHSRSFGNLSLQRLSIPSPSVSSSPSGYSPSGQKRNFTSDSNNQGSLGTRNKSSYLYVGETRVSLTDIFKVKDTATGYNFFQPPQWFPLYDKKRQKSDDSGKEQIIGEIQVGFRLKCNNRSHSIVQEFNEWNKYLHENKKSNLDLRNVYSSSAYLDDENEDLLSMKDPDARDLCDEFIEENINLDEEQVVMDEDDEDELEDDVLAIPNELIEPLGLLHLSSNNSDDSTSPDASGKNDSDPSNDAFDELENGYEDDVESFSDELKDIDYFPDEPLISENLENSSILTIPTMVTALDEYEVVLPSSDEVMTLDDVIASRNSSPDTPTDGLSRIKSGSPHIRSTGSFKDDRNEESENSSDLNSTILKMNRKKLFPMLKRKRTRANYSSFSNYYETLLSRKFQLSKREHALGVMFVHFESIEGLPELKNKISKTYYAMDPFIIMTFGRRVFKTSWRKHTLNPVFDERAAFEIYPNEKHYDIHLSVMDKDSFSYNDMIAKYELTLQEVMQKQTPDHDWKVIEIPLKLTLRDSENFDSPVLRLGIRYVPYSHLKSYFWKRAVSLSTDRETFDLVQTLLFLQRLGSFSEFDVLEFFSYYKKLPWSGETLTQDELVNGLQQWTKSGDFKNIWKCPSCFRSFRPSNNDMNSKLILENDLITHFALCSFKKCGKVLKPSYVSSQFASKRWFSKLLIKLTYGKYAVGSNNANILVQDRDTGIVLEEKISAHVKVGMRIIYNGKGKESKKFKTLLKTLSVRQGKKFDNPLSAKQIDSFIKFHDLDMSQCEPTEYRTFNEFFYRKLKPGSRPPEGDTSEVMVSAADSRCTVYSTIQKSKEIWIKGSKFSLNRLTGGYRPEIFNDSSCSIAIFRLAPQDYHRIHCPVDGVIGKPIFIKGEYYTVNPMAVRSELDVFGENVRVIVPIETKEFGPLLYIAVGAMMVGSIILTCQEGDFKRRGDEMGYFKFGGSTVILVMQSKKLIFDSDLVSNSLEGIETLVKVGMSIGHTPNIKEIKRRKVKPTDEKQIEKIKRSISVAEHKAENAGNIPWQMQLLEKDIREGNLWGTDT</sequence>
<proteinExistence type="inferred from homology"/>
<evidence type="ECO:0000313" key="15">
    <source>
        <dbReference type="Proteomes" id="UP000054886"/>
    </source>
</evidence>
<dbReference type="GO" id="GO:0006656">
    <property type="term" value="P:phosphatidylcholine biosynthetic process"/>
    <property type="evidence" value="ECO:0007669"/>
    <property type="project" value="EnsemblFungi"/>
</dbReference>
<feature type="region of interest" description="Disordered" evidence="12">
    <location>
        <begin position="496"/>
        <end position="540"/>
    </location>
</feature>
<feature type="compositionally biased region" description="Low complexity" evidence="12">
    <location>
        <begin position="401"/>
        <end position="414"/>
    </location>
</feature>
<keyword evidence="9 11" id="KW-1208">Phospholipid metabolism</keyword>
<evidence type="ECO:0000256" key="7">
    <source>
        <dbReference type="ARBA" id="ARBA00023209"/>
    </source>
</evidence>
<feature type="compositionally biased region" description="Polar residues" evidence="12">
    <location>
        <begin position="213"/>
        <end position="232"/>
    </location>
</feature>
<comment type="subunit">
    <text evidence="11">Heterodimer of a large membrane-associated beta subunit and a small pyruvoyl-containing alpha subunit. Interacts with pstB2. This interaction may be a means to structurally tether the donor membrane (ER) harboring PstB2 to acceptor membranes (Golgi/endosomes) harboring PSD2 during PtdSer transport to the site of PtdEtn synthesis.</text>
</comment>
<evidence type="ECO:0000313" key="14">
    <source>
        <dbReference type="EMBL" id="KTB05172.1"/>
    </source>
</evidence>
<comment type="function">
    <text evidence="11">Catalyzes the formation of phosphatidylethanolamine (PtdEtn) from phosphatidylserine (PtdSer). Plays a central role in phospholipid metabolism and in the interorganelle trafficking of phosphatidylserine.</text>
</comment>
<evidence type="ECO:0000256" key="12">
    <source>
        <dbReference type="SAM" id="MobiDB-lite"/>
    </source>
</evidence>
<keyword evidence="6 11" id="KW-0865">Zymogen</keyword>
<dbReference type="VEuPathDB" id="FungiDB:GVI51_I08591"/>
<dbReference type="GO" id="GO:0004609">
    <property type="term" value="F:phosphatidylserine decarboxylase activity"/>
    <property type="evidence" value="ECO:0007669"/>
    <property type="project" value="UniProtKB-UniRule"/>
</dbReference>
<feature type="region of interest" description="Disordered" evidence="12">
    <location>
        <begin position="196"/>
        <end position="232"/>
    </location>
</feature>
<dbReference type="Gene3D" id="2.60.40.150">
    <property type="entry name" value="C2 domain"/>
    <property type="match status" value="1"/>
</dbReference>
<dbReference type="Pfam" id="PF02666">
    <property type="entry name" value="PS_Dcarbxylase"/>
    <property type="match status" value="1"/>
</dbReference>
<keyword evidence="10 11" id="KW-0670">Pyruvate</keyword>
<evidence type="ECO:0000256" key="2">
    <source>
        <dbReference type="ARBA" id="ARBA00022516"/>
    </source>
</evidence>
<comment type="pathway">
    <text evidence="11">Phospholipid metabolism; phosphatidylethanolamine biosynthesis; phosphatidylethanolamine from CDP-diacylglycerol: step 2/2.</text>
</comment>
<dbReference type="GO" id="GO:0005795">
    <property type="term" value="C:Golgi stack"/>
    <property type="evidence" value="ECO:0007669"/>
    <property type="project" value="UniProtKB-UniRule"/>
</dbReference>
<feature type="region of interest" description="Disordered" evidence="12">
    <location>
        <begin position="399"/>
        <end position="429"/>
    </location>
</feature>
<feature type="chain" id="PRO_5023324609" description="Phosphatidylserine decarboxylase 2 beta chain" evidence="11">
    <location>
        <begin position="1"/>
        <end position="1137"/>
    </location>
</feature>
<keyword evidence="8 11" id="KW-0456">Lyase</keyword>
<dbReference type="InterPro" id="IPR000008">
    <property type="entry name" value="C2_dom"/>
</dbReference>
<comment type="pathway">
    <text evidence="1">Lipid metabolism.</text>
</comment>
<feature type="active site" description="Schiff-base intermediate with substrate; via pyruvic acid; for decarboxylase activity" evidence="11">
    <location>
        <position position="1138"/>
    </location>
</feature>
<dbReference type="VEuPathDB" id="FungiDB:GWK60_I04235"/>
<name>A0A0W0CKP4_CANGB</name>
<evidence type="ECO:0000256" key="5">
    <source>
        <dbReference type="ARBA" id="ARBA00023136"/>
    </source>
</evidence>
<dbReference type="CDD" id="cd04039">
    <property type="entry name" value="C2_PSD"/>
    <property type="match status" value="1"/>
</dbReference>
<dbReference type="PANTHER" id="PTHR10067:SF17">
    <property type="entry name" value="PHOSPHATIDYLSERINE DECARBOXYLASE PROENZYME 2"/>
    <property type="match status" value="1"/>
</dbReference>
<feature type="modified residue" description="Pyruvic acid (Ser); by autocatalysis" evidence="11">
    <location>
        <position position="1138"/>
    </location>
</feature>
<evidence type="ECO:0000256" key="4">
    <source>
        <dbReference type="ARBA" id="ARBA00023098"/>
    </source>
</evidence>
<keyword evidence="3 11" id="KW-0210">Decarboxylase</keyword>
<comment type="caution">
    <text evidence="14">The sequence shown here is derived from an EMBL/GenBank/DDBJ whole genome shotgun (WGS) entry which is preliminary data.</text>
</comment>
<comment type="subcellular location">
    <subcellularLocation>
        <location evidence="11">Golgi apparatus membrane</location>
        <topology evidence="11">Peripheral membrane protein</topology>
        <orientation evidence="11">Cytoplasmic side</orientation>
    </subcellularLocation>
    <subcellularLocation>
        <location evidence="11">Endosome membrane</location>
        <topology evidence="11">Peripheral membrane protein</topology>
        <orientation evidence="11">Cytoplasmic side</orientation>
    </subcellularLocation>
</comment>
<dbReference type="GO" id="GO:0000139">
    <property type="term" value="C:Golgi membrane"/>
    <property type="evidence" value="ECO:0007669"/>
    <property type="project" value="UniProtKB-SubCell"/>
</dbReference>
<comment type="cofactor">
    <cofactor evidence="11">
        <name>pyruvate</name>
        <dbReference type="ChEBI" id="CHEBI:15361"/>
    </cofactor>
    <text evidence="11">Binds 1 pyruvoyl group covalently per subunit.</text>
</comment>
<dbReference type="EMBL" id="LLZZ01000114">
    <property type="protein sequence ID" value="KTB05172.1"/>
    <property type="molecule type" value="Genomic_DNA"/>
</dbReference>
<keyword evidence="11" id="KW-0333">Golgi apparatus</keyword>
<feature type="region of interest" description="Disordered" evidence="12">
    <location>
        <begin position="99"/>
        <end position="127"/>
    </location>
</feature>
<feature type="site" description="Cleavage (non-hydrolytic); by autocatalysis" evidence="11">
    <location>
        <begin position="1137"/>
        <end position="1138"/>
    </location>
</feature>
<dbReference type="Pfam" id="PF00168">
    <property type="entry name" value="C2"/>
    <property type="match status" value="1"/>
</dbReference>
<dbReference type="PROSITE" id="PS50004">
    <property type="entry name" value="C2"/>
    <property type="match status" value="1"/>
</dbReference>
<keyword evidence="4 11" id="KW-0443">Lipid metabolism</keyword>
<feature type="compositionally biased region" description="Low complexity" evidence="12">
    <location>
        <begin position="196"/>
        <end position="212"/>
    </location>
</feature>
<dbReference type="GO" id="GO:0006646">
    <property type="term" value="P:phosphatidylethanolamine biosynthetic process"/>
    <property type="evidence" value="ECO:0007669"/>
    <property type="project" value="UniProtKB-UniRule"/>
</dbReference>
<dbReference type="EC" id="4.1.1.65" evidence="11"/>
<comment type="domain">
    <text evidence="11">The C2 domains have an essential, but non-catalytic function. They may facilitate interaction with PstB2 and are required for lipid transport function.</text>
</comment>
<feature type="domain" description="C2" evidence="13">
    <location>
        <begin position="575"/>
        <end position="695"/>
    </location>
</feature>
<dbReference type="UniPathway" id="UPA00558">
    <property type="reaction ID" value="UER00616"/>
</dbReference>
<gene>
    <name evidence="11" type="primary">PSD2</name>
    <name evidence="14" type="ORF">AO440_002711</name>
</gene>
<dbReference type="InterPro" id="IPR033177">
    <property type="entry name" value="PSD-B"/>
</dbReference>
<dbReference type="InterPro" id="IPR003817">
    <property type="entry name" value="PS_Dcarbxylase"/>
</dbReference>
<dbReference type="InterPro" id="IPR035892">
    <property type="entry name" value="C2_domain_sf"/>
</dbReference>
<comment type="catalytic activity">
    <reaction evidence="11">
        <text>a 1,2-diacyl-sn-glycero-3-phospho-L-serine + H(+) = a 1,2-diacyl-sn-glycero-3-phosphoethanolamine + CO2</text>
        <dbReference type="Rhea" id="RHEA:20828"/>
        <dbReference type="ChEBI" id="CHEBI:15378"/>
        <dbReference type="ChEBI" id="CHEBI:16526"/>
        <dbReference type="ChEBI" id="CHEBI:57262"/>
        <dbReference type="ChEBI" id="CHEBI:64612"/>
        <dbReference type="EC" id="4.1.1.65"/>
    </reaction>
</comment>
<dbReference type="VEuPathDB" id="FungiDB:CAGL0I08745g"/>
<dbReference type="GO" id="GO:0010008">
    <property type="term" value="C:endosome membrane"/>
    <property type="evidence" value="ECO:0007669"/>
    <property type="project" value="UniProtKB-SubCell"/>
</dbReference>
<protein>
    <recommendedName>
        <fullName evidence="11">Phosphatidylserine decarboxylase proenzyme 2</fullName>
        <ecNumber evidence="11">4.1.1.65</ecNumber>
    </recommendedName>
    <component>
        <recommendedName>
            <fullName evidence="11">Phosphatidylserine decarboxylase 2 beta chain</fullName>
        </recommendedName>
    </component>
    <component>
        <recommendedName>
            <fullName evidence="11">Phosphatidylserine decarboxylase 2 alpha chain</fullName>
        </recommendedName>
    </component>
</protein>
<dbReference type="VEuPathDB" id="FungiDB:B1J91_I08745g"/>
<dbReference type="AlphaFoldDB" id="A0A0W0CKP4"/>
<organism evidence="14 15">
    <name type="scientific">Candida glabrata</name>
    <name type="common">Yeast</name>
    <name type="synonym">Torulopsis glabrata</name>
    <dbReference type="NCBI Taxonomy" id="5478"/>
    <lineage>
        <taxon>Eukaryota</taxon>
        <taxon>Fungi</taxon>
        <taxon>Dikarya</taxon>
        <taxon>Ascomycota</taxon>
        <taxon>Saccharomycotina</taxon>
        <taxon>Saccharomycetes</taxon>
        <taxon>Saccharomycetales</taxon>
        <taxon>Saccharomycetaceae</taxon>
        <taxon>Nakaseomyces</taxon>
    </lineage>
</organism>